<evidence type="ECO:0000256" key="3">
    <source>
        <dbReference type="ARBA" id="ARBA00022692"/>
    </source>
</evidence>
<accession>A0AAF3EJ87</accession>
<evidence type="ECO:0000259" key="9">
    <source>
        <dbReference type="SMART" id="SM01190"/>
    </source>
</evidence>
<dbReference type="WBParaSite" id="MBELARI_LOCUS14009">
    <property type="protein sequence ID" value="MBELARI_LOCUS14009"/>
    <property type="gene ID" value="MBELARI_LOCUS14009"/>
</dbReference>
<keyword evidence="3 7" id="KW-0812">Transmembrane</keyword>
<dbReference type="AlphaFoldDB" id="A0AAF3EJ87"/>
<keyword evidence="4 8" id="KW-0732">Signal</keyword>
<comment type="similarity">
    <text evidence="2">Belongs to the EMP24/GP25L family.</text>
</comment>
<protein>
    <submittedName>
        <fullName evidence="11">GOLD domain-containing protein</fullName>
    </submittedName>
</protein>
<sequence>MLLLPLFFLILSFGSTHATTRFKNGENQVSRYVTFDLDSRMTCFWEPLEKGMNIKLNLRTYRSETYHLQLRFSSPSGELSDWQNGDGLVGAYYNVTETGDHEICIHTRNPCRVNLHLYFYDPEAIEAALAKWLEEHELSKNVQSIVQNLVQNLYKIKYSIKYYNSITQRDEEMQQSNSDNIKNFSVTFISISVIIALLQVYLVRRMFFVDEKRIRI</sequence>
<organism evidence="10 11">
    <name type="scientific">Mesorhabditis belari</name>
    <dbReference type="NCBI Taxonomy" id="2138241"/>
    <lineage>
        <taxon>Eukaryota</taxon>
        <taxon>Metazoa</taxon>
        <taxon>Ecdysozoa</taxon>
        <taxon>Nematoda</taxon>
        <taxon>Chromadorea</taxon>
        <taxon>Rhabditida</taxon>
        <taxon>Rhabditina</taxon>
        <taxon>Rhabditomorpha</taxon>
        <taxon>Rhabditoidea</taxon>
        <taxon>Rhabditidae</taxon>
        <taxon>Mesorhabditinae</taxon>
        <taxon>Mesorhabditis</taxon>
    </lineage>
</organism>
<feature type="chain" id="PRO_5042024478" evidence="8">
    <location>
        <begin position="19"/>
        <end position="216"/>
    </location>
</feature>
<dbReference type="SMART" id="SM01190">
    <property type="entry name" value="EMP24_GP25L"/>
    <property type="match status" value="1"/>
</dbReference>
<dbReference type="Proteomes" id="UP000887575">
    <property type="component" value="Unassembled WGS sequence"/>
</dbReference>
<feature type="signal peptide" evidence="8">
    <location>
        <begin position="1"/>
        <end position="18"/>
    </location>
</feature>
<evidence type="ECO:0000256" key="6">
    <source>
        <dbReference type="ARBA" id="ARBA00023136"/>
    </source>
</evidence>
<reference evidence="11" key="1">
    <citation type="submission" date="2024-02" db="UniProtKB">
        <authorList>
            <consortium name="WormBaseParasite"/>
        </authorList>
    </citation>
    <scope>IDENTIFICATION</scope>
</reference>
<evidence type="ECO:0000256" key="8">
    <source>
        <dbReference type="SAM" id="SignalP"/>
    </source>
</evidence>
<name>A0AAF3EJ87_9BILA</name>
<feature type="domain" description="GOLD" evidence="9">
    <location>
        <begin position="32"/>
        <end position="208"/>
    </location>
</feature>
<evidence type="ECO:0000313" key="11">
    <source>
        <dbReference type="WBParaSite" id="MBELARI_LOCUS14009"/>
    </source>
</evidence>
<dbReference type="Pfam" id="PF01105">
    <property type="entry name" value="EMP24_GP25L"/>
    <property type="match status" value="1"/>
</dbReference>
<keyword evidence="10" id="KW-1185">Reference proteome</keyword>
<dbReference type="InterPro" id="IPR015720">
    <property type="entry name" value="Emp24-like"/>
</dbReference>
<evidence type="ECO:0000256" key="1">
    <source>
        <dbReference type="ARBA" id="ARBA00004479"/>
    </source>
</evidence>
<dbReference type="PANTHER" id="PTHR22811">
    <property type="entry name" value="TRANSMEMBRANE EMP24 DOMAIN-CONTAINING PROTEIN"/>
    <property type="match status" value="1"/>
</dbReference>
<evidence type="ECO:0000256" key="4">
    <source>
        <dbReference type="ARBA" id="ARBA00022729"/>
    </source>
</evidence>
<evidence type="ECO:0000256" key="5">
    <source>
        <dbReference type="ARBA" id="ARBA00022989"/>
    </source>
</evidence>
<evidence type="ECO:0000256" key="7">
    <source>
        <dbReference type="SAM" id="Phobius"/>
    </source>
</evidence>
<proteinExistence type="inferred from homology"/>
<evidence type="ECO:0000313" key="10">
    <source>
        <dbReference type="Proteomes" id="UP000887575"/>
    </source>
</evidence>
<keyword evidence="6 7" id="KW-0472">Membrane</keyword>
<keyword evidence="5 7" id="KW-1133">Transmembrane helix</keyword>
<dbReference type="GO" id="GO:0016020">
    <property type="term" value="C:membrane"/>
    <property type="evidence" value="ECO:0007669"/>
    <property type="project" value="UniProtKB-SubCell"/>
</dbReference>
<feature type="transmembrane region" description="Helical" evidence="7">
    <location>
        <begin position="184"/>
        <end position="203"/>
    </location>
</feature>
<comment type="subcellular location">
    <subcellularLocation>
        <location evidence="1">Membrane</location>
        <topology evidence="1">Single-pass type I membrane protein</topology>
    </subcellularLocation>
</comment>
<evidence type="ECO:0000256" key="2">
    <source>
        <dbReference type="ARBA" id="ARBA00007104"/>
    </source>
</evidence>
<dbReference type="InterPro" id="IPR009038">
    <property type="entry name" value="GOLD_dom"/>
</dbReference>